<gene>
    <name evidence="2" type="ORF">OPDIPICF_02986</name>
</gene>
<organism evidence="2 3">
    <name type="scientific">BD1-7 clade bacterium</name>
    <dbReference type="NCBI Taxonomy" id="2029982"/>
    <lineage>
        <taxon>Bacteria</taxon>
        <taxon>Pseudomonadati</taxon>
        <taxon>Pseudomonadota</taxon>
        <taxon>Gammaproteobacteria</taxon>
        <taxon>Cellvibrionales</taxon>
        <taxon>Spongiibacteraceae</taxon>
        <taxon>BD1-7 clade</taxon>
    </lineage>
</organism>
<keyword evidence="3" id="KW-1185">Reference proteome</keyword>
<feature type="domain" description="Transposase IS4-like" evidence="1">
    <location>
        <begin position="146"/>
        <end position="380"/>
    </location>
</feature>
<sequence length="478" mass="54747">MQLFLSPRFNIQTLRNTPLSSAGKHKAALDKLQSHQLMTMQQILAAYIPQSLFKKWMTSTASRRRIFTIENTFWGVFLQTLKPDSSCQSIVHQFRVNAKVRHDKTISKSTSAYCQARKRLPAELLSEVLNHTTQRCDDYHPLVNCRVVCADGTGLLAADTKKNQAQWPQQASQKVGCGFPQIRLCGLFNLHAGVALSYRLGNKRSHEFPLLREQEQTFKRDDIFVGDKGFICFYDQARLLAEGVDSIVALAKRKPVKAADAKRLIGPDDLLITIPKSTSKAAINRYPEERWNSLPESIDMRQIKVDITIPGYRTQSVYLLTTLLDETAFLAELIAELYHQRWRIELYFGDIKTTLGMEKLNSKSLDRVMKEIQMFFIVYNVLRLLMLDGSSRIEPVTMAFESCLQTLLAYHDREGFLSRKTALQYAAELRQEIVLCTLLYSTLLVRPGRAEPRQVKRRPKPFKLVTKPRSELRAEMLA</sequence>
<dbReference type="PANTHER" id="PTHR37529:SF1">
    <property type="entry name" value="TRANSPOSASE INSG FOR INSERTION SEQUENCE ELEMENT IS4-RELATED"/>
    <property type="match status" value="1"/>
</dbReference>
<dbReference type="EMBL" id="CACSIO010000056">
    <property type="protein sequence ID" value="CAA0124091.1"/>
    <property type="molecule type" value="Genomic_DNA"/>
</dbReference>
<evidence type="ECO:0000313" key="3">
    <source>
        <dbReference type="Proteomes" id="UP000441399"/>
    </source>
</evidence>
<accession>A0A5S9QWK3</accession>
<dbReference type="InterPro" id="IPR047952">
    <property type="entry name" value="Transpos_IS4"/>
</dbReference>
<dbReference type="GO" id="GO:0004803">
    <property type="term" value="F:transposase activity"/>
    <property type="evidence" value="ECO:0007669"/>
    <property type="project" value="InterPro"/>
</dbReference>
<name>A0A5S9QWK3_9GAMM</name>
<dbReference type="GO" id="GO:0006313">
    <property type="term" value="P:DNA transposition"/>
    <property type="evidence" value="ECO:0007669"/>
    <property type="project" value="InterPro"/>
</dbReference>
<dbReference type="Pfam" id="PF01609">
    <property type="entry name" value="DDE_Tnp_1"/>
    <property type="match status" value="1"/>
</dbReference>
<proteinExistence type="predicted"/>
<dbReference type="GO" id="GO:0003677">
    <property type="term" value="F:DNA binding"/>
    <property type="evidence" value="ECO:0007669"/>
    <property type="project" value="InterPro"/>
</dbReference>
<dbReference type="Proteomes" id="UP000441399">
    <property type="component" value="Unassembled WGS sequence"/>
</dbReference>
<dbReference type="InterPro" id="IPR012337">
    <property type="entry name" value="RNaseH-like_sf"/>
</dbReference>
<dbReference type="AlphaFoldDB" id="A0A5S9QWK3"/>
<dbReference type="OrthoDB" id="9796012at2"/>
<dbReference type="PANTHER" id="PTHR37529">
    <property type="entry name" value="TRANSPOSASE INSG FOR INSERTION SEQUENCE ELEMENT IS4-RELATED"/>
    <property type="match status" value="1"/>
</dbReference>
<reference evidence="2 3" key="1">
    <citation type="submission" date="2019-11" db="EMBL/GenBank/DDBJ databases">
        <authorList>
            <person name="Holert J."/>
        </authorList>
    </citation>
    <scope>NUCLEOTIDE SEQUENCE [LARGE SCALE GENOMIC DNA]</scope>
    <source>
        <strain evidence="2">SB11_3</strain>
    </source>
</reference>
<dbReference type="InterPro" id="IPR002559">
    <property type="entry name" value="Transposase_11"/>
</dbReference>
<dbReference type="Gene3D" id="3.90.350.10">
    <property type="entry name" value="Transposase Inhibitor Protein From Tn5, Chain A, domain 1"/>
    <property type="match status" value="1"/>
</dbReference>
<dbReference type="NCBIfam" id="NF033592">
    <property type="entry name" value="transpos_IS4_1"/>
    <property type="match status" value="1"/>
</dbReference>
<protein>
    <recommendedName>
        <fullName evidence="1">Transposase IS4-like domain-containing protein</fullName>
    </recommendedName>
</protein>
<dbReference type="SUPFAM" id="SSF53098">
    <property type="entry name" value="Ribonuclease H-like"/>
    <property type="match status" value="1"/>
</dbReference>
<evidence type="ECO:0000259" key="1">
    <source>
        <dbReference type="Pfam" id="PF01609"/>
    </source>
</evidence>
<evidence type="ECO:0000313" key="2">
    <source>
        <dbReference type="EMBL" id="CAA0124091.1"/>
    </source>
</evidence>